<sequence length="810" mass="89558">MKAISKKVYALALSMAMSIALIQPAVQAAEAVKPTASVAESIASKAAQTLQQLGYIDGITDGMKESQTPITRAQAAVILQRVLQLDAPATLTGFADVLAKDEAAPAIYALKQSGLIQGQAKGYAPDAPLTRAQMASLFTRAFELKDNGIQVVYSDMAQIPKVHTKDAIRLKQHFIIEGSVFNAKNSVTHGEFADALYLALGLDVQSEGLTPLEDFFKQPAQAGFQMSPDGKHLAYMEPWNNRMNIVVKENGQDKSVRITSETERSIAAFVWATKDKMLYVKDEAGDENYHIYVTDMDGKNSKDLTPYPNTRAILVDSLENIPDEILVGMNKRDPRIFDVYRINIKTGEAVLAAENPGNVTGWLTDHEGKIRVAISSDGNVSSLMYRESEDKPFENLMTTKLGETFAPVMFTYDNKNIYAVSNLERDKTAIVEYSPSSKKVTKTIYQNKDVDVSSFVPSKEKGTILAAVYETDKVNYEYFDNDFKKLMQDIQAKVPGKEVSISNISEEGQVLFVAYSDKSMGTYYFYDSKTGKLDKLADAAPWIDESKMSDVKPITYKSRDGLTLHGYLTLPQGAEAAQLPLVVVPHGGPWARDSWGFNPEIQFLASRGYAVLQVNFRGSTGYGKEFLDAGNKEWGKAMQNDLTDGVNWLVEEGTVDAKRVAIYGGSYGGYAALAGLAFTPEVYAAGISYVGPSNLFTLLDSLPPYWESERNMFYERMGDPVKDKELLTAVSPLFHIDQMKAPLFVVQGANDPRVKQAESDQIVEALRKRGVDVPYMLKANEGHGFGNVENQLDLYRAIEKFLNRHLMQQS</sequence>
<proteinExistence type="predicted"/>
<dbReference type="SUPFAM" id="SSF53474">
    <property type="entry name" value="alpha/beta-Hydrolases"/>
    <property type="match status" value="1"/>
</dbReference>
<evidence type="ECO:0000259" key="3">
    <source>
        <dbReference type="PROSITE" id="PS51272"/>
    </source>
</evidence>
<evidence type="ECO:0000313" key="5">
    <source>
        <dbReference type="Proteomes" id="UP001174205"/>
    </source>
</evidence>
<dbReference type="InterPro" id="IPR001375">
    <property type="entry name" value="Peptidase_S9_cat"/>
</dbReference>
<dbReference type="Gene3D" id="2.120.10.30">
    <property type="entry name" value="TolB, C-terminal domain"/>
    <property type="match status" value="1"/>
</dbReference>
<keyword evidence="1" id="KW-0378">Hydrolase</keyword>
<dbReference type="InterPro" id="IPR001119">
    <property type="entry name" value="SLH_dom"/>
</dbReference>
<keyword evidence="5" id="KW-1185">Reference proteome</keyword>
<feature type="signal peptide" evidence="2">
    <location>
        <begin position="1"/>
        <end position="28"/>
    </location>
</feature>
<dbReference type="EMBL" id="JAROCD010000004">
    <property type="protein sequence ID" value="MDN4601577.1"/>
    <property type="molecule type" value="Genomic_DNA"/>
</dbReference>
<dbReference type="SUPFAM" id="SSF82171">
    <property type="entry name" value="DPP6 N-terminal domain-like"/>
    <property type="match status" value="1"/>
</dbReference>
<reference evidence="4" key="1">
    <citation type="submission" date="2023-03" db="EMBL/GenBank/DDBJ databases">
        <title>MT1 and MT2 Draft Genomes of Novel Species.</title>
        <authorList>
            <person name="Venkateswaran K."/>
        </authorList>
    </citation>
    <scope>NUCLEOTIDE SEQUENCE</scope>
    <source>
        <strain evidence="4">F6_3S_P_1C</strain>
    </source>
</reference>
<dbReference type="Gene3D" id="3.40.50.1820">
    <property type="entry name" value="alpha/beta hydrolase"/>
    <property type="match status" value="1"/>
</dbReference>
<feature type="domain" description="SLH" evidence="3">
    <location>
        <begin position="90"/>
        <end position="152"/>
    </location>
</feature>
<evidence type="ECO:0000256" key="2">
    <source>
        <dbReference type="SAM" id="SignalP"/>
    </source>
</evidence>
<feature type="chain" id="PRO_5047413687" evidence="2">
    <location>
        <begin position="29"/>
        <end position="810"/>
    </location>
</feature>
<dbReference type="PANTHER" id="PTHR42776">
    <property type="entry name" value="SERINE PEPTIDASE S9 FAMILY MEMBER"/>
    <property type="match status" value="1"/>
</dbReference>
<dbReference type="InterPro" id="IPR029058">
    <property type="entry name" value="AB_hydrolase_fold"/>
</dbReference>
<dbReference type="PANTHER" id="PTHR42776:SF27">
    <property type="entry name" value="DIPEPTIDYL PEPTIDASE FAMILY MEMBER 6"/>
    <property type="match status" value="1"/>
</dbReference>
<evidence type="ECO:0000256" key="1">
    <source>
        <dbReference type="ARBA" id="ARBA00022801"/>
    </source>
</evidence>
<gene>
    <name evidence="4" type="ORF">P5G61_10115</name>
</gene>
<dbReference type="InterPro" id="IPR011042">
    <property type="entry name" value="6-blade_b-propeller_TolB-like"/>
</dbReference>
<dbReference type="RefSeq" id="WP_301246315.1">
    <property type="nucleotide sequence ID" value="NZ_JAROCD010000004.1"/>
</dbReference>
<name>A0ABT8JAP2_9BACL</name>
<dbReference type="Proteomes" id="UP001174205">
    <property type="component" value="Unassembled WGS sequence"/>
</dbReference>
<protein>
    <submittedName>
        <fullName evidence="4">Prolyl oligopeptidase family serine peptidase</fullName>
    </submittedName>
</protein>
<comment type="caution">
    <text evidence="4">The sequence shown here is derived from an EMBL/GenBank/DDBJ whole genome shotgun (WGS) entry which is preliminary data.</text>
</comment>
<dbReference type="PROSITE" id="PS51272">
    <property type="entry name" value="SLH"/>
    <property type="match status" value="2"/>
</dbReference>
<dbReference type="Pfam" id="PF00326">
    <property type="entry name" value="Peptidase_S9"/>
    <property type="match status" value="1"/>
</dbReference>
<organism evidence="4 5">
    <name type="scientific">Paenibacillus vandeheii</name>
    <dbReference type="NCBI Taxonomy" id="3035917"/>
    <lineage>
        <taxon>Bacteria</taxon>
        <taxon>Bacillati</taxon>
        <taxon>Bacillota</taxon>
        <taxon>Bacilli</taxon>
        <taxon>Bacillales</taxon>
        <taxon>Paenibacillaceae</taxon>
        <taxon>Paenibacillus</taxon>
    </lineage>
</organism>
<accession>A0ABT8JAP2</accession>
<feature type="domain" description="SLH" evidence="3">
    <location>
        <begin position="30"/>
        <end position="88"/>
    </location>
</feature>
<dbReference type="Pfam" id="PF00395">
    <property type="entry name" value="SLH"/>
    <property type="match status" value="1"/>
</dbReference>
<evidence type="ECO:0000313" key="4">
    <source>
        <dbReference type="EMBL" id="MDN4601577.1"/>
    </source>
</evidence>
<keyword evidence="2" id="KW-0732">Signal</keyword>